<proteinExistence type="predicted"/>
<protein>
    <submittedName>
        <fullName evidence="1">(northern house mosquito) hypothetical protein</fullName>
    </submittedName>
</protein>
<sequence length="113" mass="13020">MPQKIKLQSVFFLFSSNLSRLGLDVTRISSTTVTAEAHTCGKKRKQLTHRKHFKPSFPRRGLGPRSRHCSGRKNVSSTFHQLQTVYTNTNLTPFQRLPLLDFHLTKTFFCRDG</sequence>
<organism evidence="1">
    <name type="scientific">Culex pipiens</name>
    <name type="common">House mosquito</name>
    <dbReference type="NCBI Taxonomy" id="7175"/>
    <lineage>
        <taxon>Eukaryota</taxon>
        <taxon>Metazoa</taxon>
        <taxon>Ecdysozoa</taxon>
        <taxon>Arthropoda</taxon>
        <taxon>Hexapoda</taxon>
        <taxon>Insecta</taxon>
        <taxon>Pterygota</taxon>
        <taxon>Neoptera</taxon>
        <taxon>Endopterygota</taxon>
        <taxon>Diptera</taxon>
        <taxon>Nematocera</taxon>
        <taxon>Culicoidea</taxon>
        <taxon>Culicidae</taxon>
        <taxon>Culicinae</taxon>
        <taxon>Culicini</taxon>
        <taxon>Culex</taxon>
        <taxon>Culex</taxon>
    </lineage>
</organism>
<accession>A0A8D8BD32</accession>
<name>A0A8D8BD32_CULPI</name>
<dbReference type="EMBL" id="HBUE01071532">
    <property type="protein sequence ID" value="CAG6472850.1"/>
    <property type="molecule type" value="Transcribed_RNA"/>
</dbReference>
<reference evidence="1" key="1">
    <citation type="submission" date="2021-05" db="EMBL/GenBank/DDBJ databases">
        <authorList>
            <person name="Alioto T."/>
            <person name="Alioto T."/>
            <person name="Gomez Garrido J."/>
        </authorList>
    </citation>
    <scope>NUCLEOTIDE SEQUENCE</scope>
</reference>
<evidence type="ECO:0000313" key="1">
    <source>
        <dbReference type="EMBL" id="CAG6472850.1"/>
    </source>
</evidence>
<dbReference type="AlphaFoldDB" id="A0A8D8BD32"/>